<feature type="compositionally biased region" description="Low complexity" evidence="1">
    <location>
        <begin position="502"/>
        <end position="517"/>
    </location>
</feature>
<feature type="region of interest" description="Disordered" evidence="1">
    <location>
        <begin position="1"/>
        <end position="100"/>
    </location>
</feature>
<feature type="compositionally biased region" description="Basic and acidic residues" evidence="1">
    <location>
        <begin position="241"/>
        <end position="254"/>
    </location>
</feature>
<gene>
    <name evidence="2" type="ORF">Tco025E_00378</name>
</gene>
<feature type="compositionally biased region" description="Acidic residues" evidence="1">
    <location>
        <begin position="777"/>
        <end position="789"/>
    </location>
</feature>
<feature type="region of interest" description="Disordered" evidence="1">
    <location>
        <begin position="775"/>
        <end position="794"/>
    </location>
</feature>
<name>A0A3R7LFI1_9TRYP</name>
<feature type="compositionally biased region" description="Polar residues" evidence="1">
    <location>
        <begin position="1000"/>
        <end position="1012"/>
    </location>
</feature>
<feature type="compositionally biased region" description="Polar residues" evidence="1">
    <location>
        <begin position="11"/>
        <end position="22"/>
    </location>
</feature>
<feature type="compositionally biased region" description="Polar residues" evidence="1">
    <location>
        <begin position="671"/>
        <end position="697"/>
    </location>
</feature>
<keyword evidence="3" id="KW-1185">Reference proteome</keyword>
<dbReference type="AlphaFoldDB" id="A0A3R7LFI1"/>
<feature type="region of interest" description="Disordered" evidence="1">
    <location>
        <begin position="350"/>
        <end position="529"/>
    </location>
</feature>
<evidence type="ECO:0000256" key="1">
    <source>
        <dbReference type="SAM" id="MobiDB-lite"/>
    </source>
</evidence>
<feature type="compositionally biased region" description="Polar residues" evidence="1">
    <location>
        <begin position="858"/>
        <end position="867"/>
    </location>
</feature>
<dbReference type="OrthoDB" id="251044at2759"/>
<reference evidence="2 3" key="1">
    <citation type="journal article" date="2018" name="BMC Genomics">
        <title>Genomic comparison of Trypanosoma conorhini and Trypanosoma rangeli to Trypanosoma cruzi strains of high and low virulence.</title>
        <authorList>
            <person name="Bradwell K.R."/>
            <person name="Koparde V.N."/>
            <person name="Matveyev A.V."/>
            <person name="Serrano M.G."/>
            <person name="Alves J.M."/>
            <person name="Parikh H."/>
            <person name="Huang B."/>
            <person name="Lee V."/>
            <person name="Espinosa-Alvarez O."/>
            <person name="Ortiz P.A."/>
            <person name="Costa-Martins A.G."/>
            <person name="Teixeira M.M."/>
            <person name="Buck G.A."/>
        </authorList>
    </citation>
    <scope>NUCLEOTIDE SEQUENCE [LARGE SCALE GENOMIC DNA]</scope>
    <source>
        <strain evidence="2 3">025E</strain>
    </source>
</reference>
<feature type="region of interest" description="Disordered" evidence="1">
    <location>
        <begin position="972"/>
        <end position="1017"/>
    </location>
</feature>
<dbReference type="RefSeq" id="XP_029232585.1">
    <property type="nucleotide sequence ID" value="XM_029367320.1"/>
</dbReference>
<accession>A0A3R7LFI1</accession>
<evidence type="ECO:0000313" key="2">
    <source>
        <dbReference type="EMBL" id="RNF27379.1"/>
    </source>
</evidence>
<feature type="compositionally biased region" description="Basic and acidic residues" evidence="1">
    <location>
        <begin position="210"/>
        <end position="233"/>
    </location>
</feature>
<feature type="compositionally biased region" description="Basic and acidic residues" evidence="1">
    <location>
        <begin position="542"/>
        <end position="555"/>
    </location>
</feature>
<feature type="compositionally biased region" description="Low complexity" evidence="1">
    <location>
        <begin position="846"/>
        <end position="857"/>
    </location>
</feature>
<dbReference type="Proteomes" id="UP000284403">
    <property type="component" value="Unassembled WGS sequence"/>
</dbReference>
<feature type="region of interest" description="Disordered" evidence="1">
    <location>
        <begin position="846"/>
        <end position="867"/>
    </location>
</feature>
<protein>
    <submittedName>
        <fullName evidence="2">Uncharacterized protein</fullName>
    </submittedName>
</protein>
<dbReference type="EMBL" id="MKKU01000008">
    <property type="protein sequence ID" value="RNF27379.1"/>
    <property type="molecule type" value="Genomic_DNA"/>
</dbReference>
<organism evidence="2 3">
    <name type="scientific">Trypanosoma conorhini</name>
    <dbReference type="NCBI Taxonomy" id="83891"/>
    <lineage>
        <taxon>Eukaryota</taxon>
        <taxon>Discoba</taxon>
        <taxon>Euglenozoa</taxon>
        <taxon>Kinetoplastea</taxon>
        <taxon>Metakinetoplastina</taxon>
        <taxon>Trypanosomatida</taxon>
        <taxon>Trypanosomatidae</taxon>
        <taxon>Trypanosoma</taxon>
    </lineage>
</organism>
<feature type="region of interest" description="Disordered" evidence="1">
    <location>
        <begin position="541"/>
        <end position="740"/>
    </location>
</feature>
<sequence length="1028" mass="108576">MTWIVIDRSSKGSLSSFPQSMQRAVRPAGPALRPKLRTGRAAGIEERRSHRGVRRVSRGTGQADGSGRSVSTGRGRRRRDRSESGKSAPEKEEATSEPSAAVLQNDEQAHRFLDNAWGKFGEARVLVRQNCFLAAWRELMEAKDFIDAAAGNCSCGLDRHNQALVQLGHELSAATQSWLRWESLVEGPGLSDPPRVGGAAATDPLQSQRQAERQQERESQRSPRERGEKKTSNDEAEDAGEGPKGREGLNEHALPRAPQSAVETKLTMDIKGSGTNIFLQGGHWDGEDVLLDCSFRPAATLRWRAPGPAQGMWSSPADQIFPQGQCFPYAREAGGKPGKRFSDGILLGKSGQAERTASRSSSAAPLSLTAASAEEAEGQAQPKQQAAVKEGGEPAAPSGSVEGQTQATPGHPPHGEGATQRLKGAERQNGVTADVSSREKPAPAGTDAALPPEEAPRQPTEQRRCEGVAEDARRGERRGEGLKNDEAQCLSSPAPAVPPPSAKGSPAADAADAHAAPTKSLSPFRSIPDLGEPQLVRLYAFELEKPRPTSEDGLRPRTRIARRPLSATAPARSSAPKPPTAQARKKSPSYGKLMPSATSLSPAEGPVLVGSSKIATETRHPTESHLRTGGSGGGGRRPLPYLSVYHAWQGGGSGQVGSVLQSRSAAVPEEATTQSSPCQQGGPQATATSSPNPSQPSGVEVYEASGKGVAEAGDGGPHRDGHRAEKEEEHRDKPVRKRQKLVSTAASLRGCFDGVKSYHEARELHQQMVQKFLRREEEEEAENEDEADGEERVAAQAPQECAAHMLGHLEEAYYDWLVEHLCIKRRHVQLEEGDALTPTGVVTGAEATGAESGEGTAQGQTDSSAAACPTTTVSLPLRAPVLTERLEAALKFGRVDTPPTATPETEESGGGGRAEGAAAAAQPPSPGKANGVGATAEDGGLAAPVAAAQAPSVTPVAVAAGGAACGRLRETGEGREAAEQEEAWAPQLPHADPQAEPFRTNANNVIPDTNTPRPRRVGCTLVFLRERR</sequence>
<feature type="compositionally biased region" description="Low complexity" evidence="1">
    <location>
        <begin position="353"/>
        <end position="373"/>
    </location>
</feature>
<feature type="region of interest" description="Disordered" evidence="1">
    <location>
        <begin position="893"/>
        <end position="937"/>
    </location>
</feature>
<feature type="compositionally biased region" description="Basic and acidic residues" evidence="1">
    <location>
        <begin position="80"/>
        <end position="94"/>
    </location>
</feature>
<feature type="region of interest" description="Disordered" evidence="1">
    <location>
        <begin position="185"/>
        <end position="262"/>
    </location>
</feature>
<feature type="compositionally biased region" description="Basic and acidic residues" evidence="1">
    <location>
        <begin position="454"/>
        <end position="486"/>
    </location>
</feature>
<feature type="compositionally biased region" description="Basic and acidic residues" evidence="1">
    <location>
        <begin position="716"/>
        <end position="732"/>
    </location>
</feature>
<feature type="compositionally biased region" description="Basic and acidic residues" evidence="1">
    <location>
        <begin position="616"/>
        <end position="626"/>
    </location>
</feature>
<proteinExistence type="predicted"/>
<comment type="caution">
    <text evidence="2">The sequence shown here is derived from an EMBL/GenBank/DDBJ whole genome shotgun (WGS) entry which is preliminary data.</text>
</comment>
<evidence type="ECO:0000313" key="3">
    <source>
        <dbReference type="Proteomes" id="UP000284403"/>
    </source>
</evidence>
<dbReference type="GeneID" id="40313989"/>